<proteinExistence type="predicted"/>
<keyword evidence="2" id="KW-1185">Reference proteome</keyword>
<evidence type="ECO:0000313" key="1">
    <source>
        <dbReference type="EMBL" id="KAI0046863.1"/>
    </source>
</evidence>
<accession>A0ACB8RRX8</accession>
<evidence type="ECO:0000313" key="2">
    <source>
        <dbReference type="Proteomes" id="UP000814033"/>
    </source>
</evidence>
<name>A0ACB8RRX8_9AGAM</name>
<gene>
    <name evidence="1" type="ORF">FA95DRAFT_1519662</name>
</gene>
<protein>
    <submittedName>
        <fullName evidence="1">Alpha beta-hydrolase</fullName>
    </submittedName>
</protein>
<sequence length="300" mass="33566">MSLFTELWLPGGDGHRFYTRTYAASTPKAALLFVHGFAEHVERYDDFLSQWPQRGITVFAFDLRGFGRTALDAAHRSPDSAYGKTNWRLQLADVDWWAQHLLKENANVPIFLMGNSLGGELVLAFACQKGPSAPAHTISKISGVIAGSPLLGLVHPPWRITLWLGGQLAKILPDVLIPTSIPNENFSRDPAITKAIDTDNLRMPKGSLRGISDMLEAYKGLLRTGWKDWPKHLPVLLTHGSGDKVNTLQATEEFYQRIDADDKNLIVYPEAYHDLVHETDGIAERSTEQYISWVEAHVQR</sequence>
<comment type="caution">
    <text evidence="1">The sequence shown here is derived from an EMBL/GenBank/DDBJ whole genome shotgun (WGS) entry which is preliminary data.</text>
</comment>
<reference evidence="1" key="1">
    <citation type="submission" date="2021-02" db="EMBL/GenBank/DDBJ databases">
        <authorList>
            <consortium name="DOE Joint Genome Institute"/>
            <person name="Ahrendt S."/>
            <person name="Looney B.P."/>
            <person name="Miyauchi S."/>
            <person name="Morin E."/>
            <person name="Drula E."/>
            <person name="Courty P.E."/>
            <person name="Chicoki N."/>
            <person name="Fauchery L."/>
            <person name="Kohler A."/>
            <person name="Kuo A."/>
            <person name="Labutti K."/>
            <person name="Pangilinan J."/>
            <person name="Lipzen A."/>
            <person name="Riley R."/>
            <person name="Andreopoulos W."/>
            <person name="He G."/>
            <person name="Johnson J."/>
            <person name="Barry K.W."/>
            <person name="Grigoriev I.V."/>
            <person name="Nagy L."/>
            <person name="Hibbett D."/>
            <person name="Henrissat B."/>
            <person name="Matheny P.B."/>
            <person name="Labbe J."/>
            <person name="Martin F."/>
        </authorList>
    </citation>
    <scope>NUCLEOTIDE SEQUENCE</scope>
    <source>
        <strain evidence="1">FP105234-sp</strain>
    </source>
</reference>
<dbReference type="Proteomes" id="UP000814033">
    <property type="component" value="Unassembled WGS sequence"/>
</dbReference>
<reference evidence="1" key="2">
    <citation type="journal article" date="2022" name="New Phytol.">
        <title>Evolutionary transition to the ectomycorrhizal habit in the genomes of a hyperdiverse lineage of mushroom-forming fungi.</title>
        <authorList>
            <person name="Looney B."/>
            <person name="Miyauchi S."/>
            <person name="Morin E."/>
            <person name="Drula E."/>
            <person name="Courty P.E."/>
            <person name="Kohler A."/>
            <person name="Kuo A."/>
            <person name="LaButti K."/>
            <person name="Pangilinan J."/>
            <person name="Lipzen A."/>
            <person name="Riley R."/>
            <person name="Andreopoulos W."/>
            <person name="He G."/>
            <person name="Johnson J."/>
            <person name="Nolan M."/>
            <person name="Tritt A."/>
            <person name="Barry K.W."/>
            <person name="Grigoriev I.V."/>
            <person name="Nagy L.G."/>
            <person name="Hibbett D."/>
            <person name="Henrissat B."/>
            <person name="Matheny P.B."/>
            <person name="Labbe J."/>
            <person name="Martin F.M."/>
        </authorList>
    </citation>
    <scope>NUCLEOTIDE SEQUENCE</scope>
    <source>
        <strain evidence="1">FP105234-sp</strain>
    </source>
</reference>
<dbReference type="EMBL" id="MU275915">
    <property type="protein sequence ID" value="KAI0046863.1"/>
    <property type="molecule type" value="Genomic_DNA"/>
</dbReference>
<organism evidence="1 2">
    <name type="scientific">Auriscalpium vulgare</name>
    <dbReference type="NCBI Taxonomy" id="40419"/>
    <lineage>
        <taxon>Eukaryota</taxon>
        <taxon>Fungi</taxon>
        <taxon>Dikarya</taxon>
        <taxon>Basidiomycota</taxon>
        <taxon>Agaricomycotina</taxon>
        <taxon>Agaricomycetes</taxon>
        <taxon>Russulales</taxon>
        <taxon>Auriscalpiaceae</taxon>
        <taxon>Auriscalpium</taxon>
    </lineage>
</organism>